<reference evidence="1 2" key="1">
    <citation type="submission" date="2019-04" db="EMBL/GenBank/DDBJ databases">
        <title>Microbes associate with the intestines of laboratory mice.</title>
        <authorList>
            <person name="Navarre W."/>
            <person name="Wong E."/>
            <person name="Huang K."/>
            <person name="Tropini C."/>
            <person name="Ng K."/>
            <person name="Yu B."/>
        </authorList>
    </citation>
    <scope>NUCLEOTIDE SEQUENCE [LARGE SCALE GENOMIC DNA]</scope>
    <source>
        <strain evidence="1 2">NM62_B4-13</strain>
    </source>
</reference>
<sequence>MTTKEPKADEALAREIFVAAVAAQVAAGRAPTPYVDLAEDAFAAAKAYAKVQAANKVPFNVGGML</sequence>
<organism evidence="1 2">
    <name type="scientific">Stenotrophomonas maltophilia</name>
    <name type="common">Pseudomonas maltophilia</name>
    <name type="synonym">Xanthomonas maltophilia</name>
    <dbReference type="NCBI Taxonomy" id="40324"/>
    <lineage>
        <taxon>Bacteria</taxon>
        <taxon>Pseudomonadati</taxon>
        <taxon>Pseudomonadota</taxon>
        <taxon>Gammaproteobacteria</taxon>
        <taxon>Lysobacterales</taxon>
        <taxon>Lysobacteraceae</taxon>
        <taxon>Stenotrophomonas</taxon>
        <taxon>Stenotrophomonas maltophilia group</taxon>
    </lineage>
</organism>
<comment type="caution">
    <text evidence="1">The sequence shown here is derived from an EMBL/GenBank/DDBJ whole genome shotgun (WGS) entry which is preliminary data.</text>
</comment>
<evidence type="ECO:0000313" key="2">
    <source>
        <dbReference type="Proteomes" id="UP000306631"/>
    </source>
</evidence>
<gene>
    <name evidence="1" type="ORF">E5352_05950</name>
</gene>
<proteinExistence type="predicted"/>
<dbReference type="AlphaFoldDB" id="A0A4S2D308"/>
<protein>
    <submittedName>
        <fullName evidence="1">Uncharacterized protein</fullName>
    </submittedName>
</protein>
<dbReference type="EMBL" id="SRYW01000004">
    <property type="protein sequence ID" value="TGY35261.1"/>
    <property type="molecule type" value="Genomic_DNA"/>
</dbReference>
<accession>A0A4S2D308</accession>
<dbReference type="RefSeq" id="WP_136003931.1">
    <property type="nucleotide sequence ID" value="NZ_SRYW01000004.1"/>
</dbReference>
<name>A0A4S2D308_STEMA</name>
<evidence type="ECO:0000313" key="1">
    <source>
        <dbReference type="EMBL" id="TGY35261.1"/>
    </source>
</evidence>
<dbReference type="Proteomes" id="UP000306631">
    <property type="component" value="Unassembled WGS sequence"/>
</dbReference>